<evidence type="ECO:0000256" key="2">
    <source>
        <dbReference type="ARBA" id="ARBA00004196"/>
    </source>
</evidence>
<proteinExistence type="inferred from homology"/>
<dbReference type="PANTHER" id="PTHR31632:SF2">
    <property type="entry name" value="PLASMA MEMBRANE IRON PERMEASE"/>
    <property type="match status" value="1"/>
</dbReference>
<evidence type="ECO:0000256" key="1">
    <source>
        <dbReference type="ARBA" id="ARBA00004141"/>
    </source>
</evidence>
<evidence type="ECO:0000256" key="7">
    <source>
        <dbReference type="ARBA" id="ARBA00022989"/>
    </source>
</evidence>
<feature type="transmembrane region" description="Helical" evidence="9">
    <location>
        <begin position="6"/>
        <end position="29"/>
    </location>
</feature>
<protein>
    <submittedName>
        <fullName evidence="11">Iron permease</fullName>
    </submittedName>
</protein>
<evidence type="ECO:0000313" key="11">
    <source>
        <dbReference type="EMBL" id="TWS18848.1"/>
    </source>
</evidence>
<evidence type="ECO:0000256" key="3">
    <source>
        <dbReference type="ARBA" id="ARBA00005989"/>
    </source>
</evidence>
<organism evidence="11 12">
    <name type="scientific">Tsukamurella asaccharolytica</name>
    <dbReference type="NCBI Taxonomy" id="2592067"/>
    <lineage>
        <taxon>Bacteria</taxon>
        <taxon>Bacillati</taxon>
        <taxon>Actinomycetota</taxon>
        <taxon>Actinomycetes</taxon>
        <taxon>Mycobacteriales</taxon>
        <taxon>Tsukamurellaceae</taxon>
        <taxon>Tsukamurella</taxon>
    </lineage>
</organism>
<feature type="transmembrane region" description="Helical" evidence="9">
    <location>
        <begin position="111"/>
        <end position="128"/>
    </location>
</feature>
<feature type="transmembrane region" description="Helical" evidence="9">
    <location>
        <begin position="41"/>
        <end position="61"/>
    </location>
</feature>
<feature type="transmembrane region" description="Helical" evidence="9">
    <location>
        <begin position="148"/>
        <end position="169"/>
    </location>
</feature>
<dbReference type="InterPro" id="IPR038352">
    <property type="entry name" value="Imelysin_sf"/>
</dbReference>
<feature type="transmembrane region" description="Helical" evidence="9">
    <location>
        <begin position="73"/>
        <end position="91"/>
    </location>
</feature>
<accession>A0A5C5R7P3</accession>
<comment type="similarity">
    <text evidence="3">Belongs to the EfeM/EfeO family.</text>
</comment>
<keyword evidence="6" id="KW-0732">Signal</keyword>
<dbReference type="GO" id="GO:0033573">
    <property type="term" value="C:high-affinity iron permease complex"/>
    <property type="evidence" value="ECO:0007669"/>
    <property type="project" value="InterPro"/>
</dbReference>
<dbReference type="PANTHER" id="PTHR31632">
    <property type="entry name" value="IRON TRANSPORTER FTH1"/>
    <property type="match status" value="1"/>
</dbReference>
<keyword evidence="5 9" id="KW-0812">Transmembrane</keyword>
<keyword evidence="7 9" id="KW-1133">Transmembrane helix</keyword>
<dbReference type="OrthoDB" id="7260758at2"/>
<dbReference type="NCBIfam" id="NF041756">
    <property type="entry name" value="EfeU"/>
    <property type="match status" value="1"/>
</dbReference>
<feature type="transmembrane region" description="Helical" evidence="9">
    <location>
        <begin position="294"/>
        <end position="316"/>
    </location>
</feature>
<evidence type="ECO:0000256" key="9">
    <source>
        <dbReference type="SAM" id="Phobius"/>
    </source>
</evidence>
<dbReference type="AlphaFoldDB" id="A0A5C5R7P3"/>
<feature type="domain" description="Imelysin-like" evidence="10">
    <location>
        <begin position="434"/>
        <end position="639"/>
    </location>
</feature>
<evidence type="ECO:0000256" key="8">
    <source>
        <dbReference type="ARBA" id="ARBA00023136"/>
    </source>
</evidence>
<dbReference type="Pfam" id="PF09375">
    <property type="entry name" value="Peptidase_M75"/>
    <property type="match status" value="1"/>
</dbReference>
<evidence type="ECO:0000256" key="5">
    <source>
        <dbReference type="ARBA" id="ARBA00022692"/>
    </source>
</evidence>
<dbReference type="Gene3D" id="1.20.1420.20">
    <property type="entry name" value="M75 peptidase, HXXE motif"/>
    <property type="match status" value="1"/>
</dbReference>
<feature type="transmembrane region" description="Helical" evidence="9">
    <location>
        <begin position="181"/>
        <end position="201"/>
    </location>
</feature>
<dbReference type="EMBL" id="VIGW01000006">
    <property type="protein sequence ID" value="TWS18848.1"/>
    <property type="molecule type" value="Genomic_DNA"/>
</dbReference>
<evidence type="ECO:0000313" key="12">
    <source>
        <dbReference type="Proteomes" id="UP000317291"/>
    </source>
</evidence>
<dbReference type="GO" id="GO:0015093">
    <property type="term" value="F:ferrous iron transmembrane transporter activity"/>
    <property type="evidence" value="ECO:0007669"/>
    <property type="project" value="TreeGrafter"/>
</dbReference>
<evidence type="ECO:0000256" key="4">
    <source>
        <dbReference type="ARBA" id="ARBA00008333"/>
    </source>
</evidence>
<dbReference type="RefSeq" id="WP_146561675.1">
    <property type="nucleotide sequence ID" value="NZ_VIGW01000006.1"/>
</dbReference>
<comment type="similarity">
    <text evidence="4">Belongs to the oxidase-dependent Fe transporter (OFeT) (TC 9.A.10.1) family.</text>
</comment>
<dbReference type="GO" id="GO:0030313">
    <property type="term" value="C:cell envelope"/>
    <property type="evidence" value="ECO:0007669"/>
    <property type="project" value="UniProtKB-SubCell"/>
</dbReference>
<dbReference type="InterPro" id="IPR004923">
    <property type="entry name" value="FTR1/Fip1/EfeU"/>
</dbReference>
<dbReference type="CDD" id="cd14656">
    <property type="entry name" value="Imelysin-like_EfeO"/>
    <property type="match status" value="1"/>
</dbReference>
<comment type="caution">
    <text evidence="11">The sequence shown here is derived from an EMBL/GenBank/DDBJ whole genome shotgun (WGS) entry which is preliminary data.</text>
</comment>
<dbReference type="Proteomes" id="UP000317291">
    <property type="component" value="Unassembled WGS sequence"/>
</dbReference>
<comment type="subcellular location">
    <subcellularLocation>
        <location evidence="2">Cell envelope</location>
    </subcellularLocation>
    <subcellularLocation>
        <location evidence="1">Membrane</location>
        <topology evidence="1">Multi-pass membrane protein</topology>
    </subcellularLocation>
</comment>
<evidence type="ECO:0000259" key="10">
    <source>
        <dbReference type="Pfam" id="PF09375"/>
    </source>
</evidence>
<name>A0A5C5R7P3_9ACTN</name>
<dbReference type="Pfam" id="PF03239">
    <property type="entry name" value="FTR1"/>
    <property type="match status" value="1"/>
</dbReference>
<gene>
    <name evidence="11" type="ORF">FK529_12735</name>
</gene>
<evidence type="ECO:0000256" key="6">
    <source>
        <dbReference type="ARBA" id="ARBA00022729"/>
    </source>
</evidence>
<dbReference type="InterPro" id="IPR034981">
    <property type="entry name" value="Imelysin-like_EfeO/Algp7"/>
</dbReference>
<dbReference type="InterPro" id="IPR018976">
    <property type="entry name" value="Imelysin-like"/>
</dbReference>
<keyword evidence="8 9" id="KW-0472">Membrane</keyword>
<sequence>MNWGDAVPNFLIGLREGLEAGLIVSILLAAVRKSGGSRVPVWLGALGAASLSLSFGAVLTFTTSELSATAREVVAGTLSVVAVLLVTMMIFWMRRTAASLSTGLRADVETALVLGAGALVLTSFFAVAREGLETTLFLWTAARASGDAVGPAVGAALGLAVAFGICVLLYRQAVRLNLATFFRYTGILLVVVAAGVLAYGLGDLQNAGVLPGRTWIAFDLSGSISTDSWWVALIGGITNLAPKMTVLQVLAWLAYLVIVLGIFLGTTPAPATPGEKGRFDAVTRQAARLAGTRTSLAAVVVVLVPLLVAGLIIAILPAKPAAAGAVTVTEADCARGFSGASAGQQRITVTNKSGKSGEITLVDGGDAVVGEIETLGPATTADLSATLAGGSYQFVCYLAGQQETRSAQFTVTGGAGDAPKPVARVTKDDLDGANATYQDYVLTVLPAVESALNRVKAALGGGDTAGAKAAWLDAMTAWERVGASYNSFGEAGTAVAGLPDGFAGGVRDPEFSGIRRIEYGLWAGEPPAALTAQVDKTLEGLAKVRTDLRTDDIAGDPITLTKRAQEILEDALRDHLTGVSDQGAHAGYAATAADVEATRAVLRVLDPLLAPRVPDLLPTARRELDDITTALDAVKRPDGTYPPLEQPALALRQKINGTVGQALETLSAVPNLLEIPKHER</sequence>
<feature type="transmembrane region" description="Helical" evidence="9">
    <location>
        <begin position="249"/>
        <end position="269"/>
    </location>
</feature>
<keyword evidence="12" id="KW-1185">Reference proteome</keyword>
<reference evidence="11 12" key="1">
    <citation type="submission" date="2019-06" db="EMBL/GenBank/DDBJ databases">
        <title>Tsukamurella conjunctivitidis sp. nov., Tsukamurella assacharolytica sp. nov. and Tsukamurella sputae sp. nov. isolated from patients with conjunctivitis, bacteraemia (lymphoma) and respiratory infection (sputum) in Hong Kong.</title>
        <authorList>
            <person name="Teng J.L.L."/>
            <person name="Lee H.H."/>
            <person name="Fong J.Y.H."/>
            <person name="Fok K.M.N."/>
            <person name="Lau S.K.P."/>
            <person name="Woo P.C.Y."/>
        </authorList>
    </citation>
    <scope>NUCLEOTIDE SEQUENCE [LARGE SCALE GENOMIC DNA]</scope>
    <source>
        <strain evidence="11 12">HKU71</strain>
    </source>
</reference>